<dbReference type="HAMAP" id="MF_01416">
    <property type="entry name" value="ATP_synth_delta_bact"/>
    <property type="match status" value="1"/>
</dbReference>
<dbReference type="InterPro" id="IPR026015">
    <property type="entry name" value="ATP_synth_OSCP/delta_N_sf"/>
</dbReference>
<proteinExistence type="inferred from homology"/>
<evidence type="ECO:0000313" key="9">
    <source>
        <dbReference type="Proteomes" id="UP000199373"/>
    </source>
</evidence>
<keyword evidence="5 7" id="KW-0472">Membrane</keyword>
<keyword evidence="7" id="KW-1003">Cell membrane</keyword>
<dbReference type="InterPro" id="IPR000711">
    <property type="entry name" value="ATPase_OSCP/dsu"/>
</dbReference>
<comment type="subcellular location">
    <subcellularLocation>
        <location evidence="7">Cell membrane</location>
        <topology evidence="7">Peripheral membrane protein</topology>
    </subcellularLocation>
    <subcellularLocation>
        <location evidence="1">Membrane</location>
    </subcellularLocation>
</comment>
<keyword evidence="6 7" id="KW-0066">ATP synthesis</keyword>
<dbReference type="GO" id="GO:0046933">
    <property type="term" value="F:proton-transporting ATP synthase activity, rotational mechanism"/>
    <property type="evidence" value="ECO:0007669"/>
    <property type="project" value="UniProtKB-UniRule"/>
</dbReference>
<comment type="function">
    <text evidence="7">F(1)F(0) ATP synthase produces ATP from ADP in the presence of a proton or sodium gradient. F-type ATPases consist of two structural domains, F(1) containing the extramembraneous catalytic core and F(0) containing the membrane proton channel, linked together by a central stalk and a peripheral stalk. During catalysis, ATP synthesis in the catalytic domain of F(1) is coupled via a rotary mechanism of the central stalk subunits to proton translocation.</text>
</comment>
<dbReference type="GO" id="GO:0045259">
    <property type="term" value="C:proton-transporting ATP synthase complex"/>
    <property type="evidence" value="ECO:0007669"/>
    <property type="project" value="UniProtKB-KW"/>
</dbReference>
<evidence type="ECO:0000256" key="3">
    <source>
        <dbReference type="ARBA" id="ARBA00022781"/>
    </source>
</evidence>
<dbReference type="EMBL" id="FOIQ01000001">
    <property type="protein sequence ID" value="SEV83542.1"/>
    <property type="molecule type" value="Genomic_DNA"/>
</dbReference>
<name>A0A1I0M5H5_9BACT</name>
<dbReference type="NCBIfam" id="TIGR01145">
    <property type="entry name" value="ATP_synt_delta"/>
    <property type="match status" value="1"/>
</dbReference>
<dbReference type="PRINTS" id="PR00125">
    <property type="entry name" value="ATPASEDELTA"/>
</dbReference>
<keyword evidence="3 7" id="KW-0375">Hydrogen ion transport</keyword>
<gene>
    <name evidence="7" type="primary">atpH</name>
    <name evidence="8" type="ORF">SAMN04487850_0343</name>
</gene>
<evidence type="ECO:0000256" key="2">
    <source>
        <dbReference type="ARBA" id="ARBA00022448"/>
    </source>
</evidence>
<accession>A0A1I0M5H5</accession>
<keyword evidence="2 7" id="KW-0813">Transport</keyword>
<dbReference type="RefSeq" id="WP_091899431.1">
    <property type="nucleotide sequence ID" value="NZ_FOIQ01000001.1"/>
</dbReference>
<dbReference type="GO" id="GO:0005886">
    <property type="term" value="C:plasma membrane"/>
    <property type="evidence" value="ECO:0007669"/>
    <property type="project" value="UniProtKB-SubCell"/>
</dbReference>
<keyword evidence="7" id="KW-0139">CF(1)</keyword>
<dbReference type="NCBIfam" id="NF009964">
    <property type="entry name" value="PRK13429.1-3"/>
    <property type="match status" value="1"/>
</dbReference>
<evidence type="ECO:0000256" key="4">
    <source>
        <dbReference type="ARBA" id="ARBA00023065"/>
    </source>
</evidence>
<evidence type="ECO:0000256" key="1">
    <source>
        <dbReference type="ARBA" id="ARBA00004370"/>
    </source>
</evidence>
<organism evidence="8 9">
    <name type="scientific">Prevotella aff. ruminicola Tc2-24</name>
    <dbReference type="NCBI Taxonomy" id="81582"/>
    <lineage>
        <taxon>Bacteria</taxon>
        <taxon>Pseudomonadati</taxon>
        <taxon>Bacteroidota</taxon>
        <taxon>Bacteroidia</taxon>
        <taxon>Bacteroidales</taxon>
        <taxon>Prevotellaceae</taxon>
        <taxon>Prevotella</taxon>
    </lineage>
</organism>
<sequence>MDIGVISVRYARALLKSATDAKIEDAVYAEMQQLAKSYADVPQLRLTIDNPMLSKNDKEKLLLTAVGKEPSSLTKAFVELVLKEGRESVMQFIAHSYVTLYRQQKNVIRGCLITAAAVSPATEQKMRQLVESKTNGTVEFETEVNPDIIGGFILEYDTYRMDASVKTKLNSILTQLKK</sequence>
<evidence type="ECO:0000256" key="5">
    <source>
        <dbReference type="ARBA" id="ARBA00023136"/>
    </source>
</evidence>
<evidence type="ECO:0000256" key="6">
    <source>
        <dbReference type="ARBA" id="ARBA00023310"/>
    </source>
</evidence>
<evidence type="ECO:0000256" key="7">
    <source>
        <dbReference type="HAMAP-Rule" id="MF_01416"/>
    </source>
</evidence>
<dbReference type="Proteomes" id="UP000199373">
    <property type="component" value="Unassembled WGS sequence"/>
</dbReference>
<keyword evidence="9" id="KW-1185">Reference proteome</keyword>
<dbReference type="AlphaFoldDB" id="A0A1I0M5H5"/>
<reference evidence="8 9" key="1">
    <citation type="submission" date="2016-10" db="EMBL/GenBank/DDBJ databases">
        <authorList>
            <person name="de Groot N.N."/>
        </authorList>
    </citation>
    <scope>NUCLEOTIDE SEQUENCE [LARGE SCALE GENOMIC DNA]</scope>
    <source>
        <strain evidence="8 9">TC2-24</strain>
    </source>
</reference>
<evidence type="ECO:0000313" key="8">
    <source>
        <dbReference type="EMBL" id="SEV83542.1"/>
    </source>
</evidence>
<comment type="function">
    <text evidence="7">This protein is part of the stalk that links CF(0) to CF(1). It either transmits conformational changes from CF(0) to CF(1) or is implicated in proton conduction.</text>
</comment>
<dbReference type="Pfam" id="PF00213">
    <property type="entry name" value="OSCP"/>
    <property type="match status" value="1"/>
</dbReference>
<comment type="similarity">
    <text evidence="7">Belongs to the ATPase delta chain family.</text>
</comment>
<dbReference type="Gene3D" id="1.10.520.20">
    <property type="entry name" value="N-terminal domain of the delta subunit of the F1F0-ATP synthase"/>
    <property type="match status" value="1"/>
</dbReference>
<keyword evidence="4 7" id="KW-0406">Ion transport</keyword>
<dbReference type="SUPFAM" id="SSF47928">
    <property type="entry name" value="N-terminal domain of the delta subunit of the F1F0-ATP synthase"/>
    <property type="match status" value="1"/>
</dbReference>
<dbReference type="PANTHER" id="PTHR11910">
    <property type="entry name" value="ATP SYNTHASE DELTA CHAIN"/>
    <property type="match status" value="1"/>
</dbReference>
<protein>
    <recommendedName>
        <fullName evidence="7">ATP synthase subunit delta</fullName>
    </recommendedName>
    <alternativeName>
        <fullName evidence="7">ATP synthase F(1) sector subunit delta</fullName>
    </alternativeName>
    <alternativeName>
        <fullName evidence="7">F-type ATPase subunit delta</fullName>
        <shortName evidence="7">F-ATPase subunit delta</shortName>
    </alternativeName>
</protein>